<evidence type="ECO:0000256" key="4">
    <source>
        <dbReference type="ARBA" id="ARBA00022932"/>
    </source>
</evidence>
<dbReference type="OrthoDB" id="165at10239"/>
<gene>
    <name evidence="6" type="primary">A188aR</name>
</gene>
<keyword evidence="3" id="KW-0548">Nucleotidyltransferase</keyword>
<reference evidence="6 7" key="4">
    <citation type="journal article" date="1996" name="Virology">
        <title>Analysis of 76 kb of the chlorella virus PBCV-1 330-kb genome: map positions 182 to 258.</title>
        <authorList>
            <person name="Kutish G.F."/>
            <person name="Li Y."/>
            <person name="Lu Z."/>
            <person name="Furuta M."/>
            <person name="Rock D.L."/>
            <person name="Van Etten J.L."/>
        </authorList>
    </citation>
    <scope>NUCLEOTIDE SEQUENCE [LARGE SCALE GENOMIC DNA]</scope>
</reference>
<dbReference type="EMBL" id="JF411744">
    <property type="protein sequence ID" value="AEI70053.1"/>
    <property type="molecule type" value="Genomic_DNA"/>
</dbReference>
<dbReference type="InterPro" id="IPR042087">
    <property type="entry name" value="DNA_pol_B_thumb"/>
</dbReference>
<dbReference type="GO" id="GO:0003887">
    <property type="term" value="F:DNA-directed DNA polymerase activity"/>
    <property type="evidence" value="ECO:0007669"/>
    <property type="project" value="UniProtKB-KW"/>
</dbReference>
<reference evidence="6 7" key="6">
    <citation type="journal article" date="1999" name="Virology">
        <title>Chlorella virus PBCV-1 encodes a functional homospermidine synthase.</title>
        <authorList>
            <person name="Kaiser A."/>
            <person name="Vollmert M."/>
            <person name="Tholl D."/>
            <person name="Graves M.V."/>
            <person name="Gurnon J.R."/>
            <person name="Xing W."/>
            <person name="Lisec A.D."/>
            <person name="Nickerson K.W."/>
            <person name="Van Etten J.L."/>
        </authorList>
    </citation>
    <scope>NUCLEOTIDE SEQUENCE [LARGE SCALE GENOMIC DNA]</scope>
</reference>
<organism evidence="6 7">
    <name type="scientific">Paramecium bursaria Chlorella virus 1</name>
    <name type="common">PBCV-1</name>
    <dbReference type="NCBI Taxonomy" id="10506"/>
    <lineage>
        <taxon>Viruses</taxon>
        <taxon>Varidnaviria</taxon>
        <taxon>Bamfordvirae</taxon>
        <taxon>Nucleocytoviricota</taxon>
        <taxon>Megaviricetes</taxon>
        <taxon>Algavirales</taxon>
        <taxon>Phycodnaviridae</taxon>
        <taxon>Chlorovirus</taxon>
        <taxon>Chlorovirus vanettense</taxon>
    </lineage>
</organism>
<dbReference type="PANTHER" id="PTHR10322:SF23">
    <property type="entry name" value="DNA POLYMERASE DELTA CATALYTIC SUBUNIT"/>
    <property type="match status" value="1"/>
</dbReference>
<dbReference type="GO" id="GO:0000166">
    <property type="term" value="F:nucleotide binding"/>
    <property type="evidence" value="ECO:0007669"/>
    <property type="project" value="InterPro"/>
</dbReference>
<dbReference type="InterPro" id="IPR050240">
    <property type="entry name" value="DNA_pol_type-B"/>
</dbReference>
<sequence length="148" mass="17326">MEKFMMSKTLKTGYKNECQPHLHVANKIYERTGFPVPSGARVPFVYIEDKKNPDIKQSFKAEDPTFAQDNGLIVDRLFYIEHQLLKPICSLFEPLLDDPEKEIFGHRLIKEKIENLKNVFKADLKVAKRVKKNIANNQREITSFFKKK</sequence>
<proteinExistence type="predicted"/>
<reference evidence="6 7" key="1">
    <citation type="journal article" date="1995" name="Virology">
        <title>Analysis of 45 kb of DNA located at the left end of the chlorella virus PBCV-1 genome.</title>
        <authorList>
            <person name="Lu Z."/>
            <person name="Li Y."/>
            <person name="Zhang Y."/>
            <person name="Kutish G.F."/>
            <person name="Rock D.L."/>
            <person name="Van Etten J.L."/>
        </authorList>
    </citation>
    <scope>NUCLEOTIDE SEQUENCE [LARGE SCALE GENOMIC DNA]</scope>
</reference>
<dbReference type="GO" id="GO:0045004">
    <property type="term" value="P:DNA replication proofreading"/>
    <property type="evidence" value="ECO:0007669"/>
    <property type="project" value="TreeGrafter"/>
</dbReference>
<evidence type="ECO:0000313" key="7">
    <source>
        <dbReference type="Proteomes" id="UP000000862"/>
    </source>
</evidence>
<protein>
    <recommendedName>
        <fullName evidence="1">DNA-directed DNA polymerase</fullName>
        <ecNumber evidence="1">2.7.7.7</ecNumber>
    </recommendedName>
</protein>
<reference evidence="6 7" key="5">
    <citation type="journal article" date="1997" name="Virology">
        <title>Analysis of 74 kb of DNA located at the right end of the 330-kb chlorella virus PBCV-1 genome.</title>
        <authorList>
            <person name="Li Y."/>
            <person name="Lu Z."/>
            <person name="Sun L."/>
            <person name="Ropp S."/>
            <person name="Kutish G.F."/>
            <person name="Rock D.L."/>
            <person name="Van Etten J.L."/>
        </authorList>
    </citation>
    <scope>NUCLEOTIDE SEQUENCE [LARGE SCALE GENOMIC DNA]</scope>
</reference>
<reference evidence="6 7" key="3">
    <citation type="journal article" date="1996" name="Virology">
        <title>Analysis of 94 kb of the chlorella virus PBCV-1 330-kb genome: map positions 88 to 182.</title>
        <authorList>
            <person name="Lu Z."/>
            <person name="Li Y."/>
            <person name="Que Q."/>
            <person name="Kutish G.F."/>
            <person name="Rock D.L."/>
            <person name="Van Etten J.L."/>
        </authorList>
    </citation>
    <scope>NUCLEOTIDE SEQUENCE [LARGE SCALE GENOMIC DNA]</scope>
</reference>
<keyword evidence="4" id="KW-0239">DNA-directed DNA polymerase</keyword>
<organismHost>
    <name type="scientific">Chlorella</name>
    <dbReference type="NCBI Taxonomy" id="3071"/>
</organismHost>
<feature type="domain" description="DNA-directed DNA polymerase family B multifunctional" evidence="5">
    <location>
        <begin position="1"/>
        <end position="94"/>
    </location>
</feature>
<dbReference type="InterPro" id="IPR006134">
    <property type="entry name" value="DNA-dir_DNA_pol_B_multi_dom"/>
</dbReference>
<dbReference type="SUPFAM" id="SSF56672">
    <property type="entry name" value="DNA/RNA polymerases"/>
    <property type="match status" value="1"/>
</dbReference>
<dbReference type="GO" id="GO:0003677">
    <property type="term" value="F:DNA binding"/>
    <property type="evidence" value="ECO:0007669"/>
    <property type="project" value="InterPro"/>
</dbReference>
<dbReference type="Proteomes" id="UP000000862">
    <property type="component" value="Segment"/>
</dbReference>
<reference evidence="6 7" key="2">
    <citation type="journal article" date="1995" name="Virology">
        <title>Analysis of 43 kb of the Chlorella virus PBCV-1 330-kb genome: map positions 45 to 88.</title>
        <authorList>
            <person name="Li Y."/>
            <person name="Lu Z."/>
            <person name="Burbank D.E."/>
            <person name="Kutish G.F."/>
            <person name="Rock D.L."/>
            <person name="Van Etten J.L."/>
        </authorList>
    </citation>
    <scope>NUCLEOTIDE SEQUENCE [LARGE SCALE GENOMIC DNA]</scope>
</reference>
<accession>F8TTZ2</accession>
<keyword evidence="2" id="KW-0808">Transferase</keyword>
<dbReference type="Gene3D" id="1.10.132.60">
    <property type="entry name" value="DNA polymerase family B, C-terminal domain"/>
    <property type="match status" value="1"/>
</dbReference>
<reference evidence="6 7" key="7">
    <citation type="journal article" date="2000" name="Virology">
        <title>Characterization of a beta-1,3-glucanase encoded by chlorella virus PBCV-1.</title>
        <authorList>
            <person name="Sun L."/>
            <person name="Gurnon J.R."/>
            <person name="Adams B.J."/>
            <person name="Graves M.V."/>
            <person name="Van Etten J.L."/>
        </authorList>
    </citation>
    <scope>NUCLEOTIDE SEQUENCE [LARGE SCALE GENOMIC DNA]</scope>
</reference>
<dbReference type="RefSeq" id="YP_004678908.1">
    <property type="nucleotide sequence ID" value="NC_000852.5"/>
</dbReference>
<evidence type="ECO:0000313" key="6">
    <source>
        <dbReference type="EMBL" id="AEI70053.1"/>
    </source>
</evidence>
<evidence type="ECO:0000256" key="2">
    <source>
        <dbReference type="ARBA" id="ARBA00022679"/>
    </source>
</evidence>
<keyword evidence="7" id="KW-1185">Reference proteome</keyword>
<reference evidence="6 7" key="8">
    <citation type="journal article" date="2010" name="J. Virol.">
        <title>Microarray analysis of Paramecium bursaria chlorella virus 1 transcription.</title>
        <authorList>
            <person name="Yanai-Balser G.M."/>
            <person name="Duncan G.A."/>
            <person name="Eudy J.D."/>
            <person name="Wang D."/>
            <person name="Li X."/>
            <person name="Agarkova I.V."/>
            <person name="Dunigan D.D."/>
            <person name="Van Etten J.L."/>
        </authorList>
    </citation>
    <scope>NUCLEOTIDE SEQUENCE [LARGE SCALE GENOMIC DNA]</scope>
</reference>
<dbReference type="InterPro" id="IPR043502">
    <property type="entry name" value="DNA/RNA_pol_sf"/>
</dbReference>
<dbReference type="KEGG" id="vg:10971206"/>
<dbReference type="GO" id="GO:0006297">
    <property type="term" value="P:nucleotide-excision repair, DNA gap filling"/>
    <property type="evidence" value="ECO:0007669"/>
    <property type="project" value="TreeGrafter"/>
</dbReference>
<dbReference type="PANTHER" id="PTHR10322">
    <property type="entry name" value="DNA POLYMERASE CATALYTIC SUBUNIT"/>
    <property type="match status" value="1"/>
</dbReference>
<evidence type="ECO:0000256" key="3">
    <source>
        <dbReference type="ARBA" id="ARBA00022695"/>
    </source>
</evidence>
<dbReference type="EC" id="2.7.7.7" evidence="1"/>
<evidence type="ECO:0000259" key="5">
    <source>
        <dbReference type="Pfam" id="PF00136"/>
    </source>
</evidence>
<dbReference type="GO" id="GO:0008296">
    <property type="term" value="F:3'-5'-DNA exonuclease activity"/>
    <property type="evidence" value="ECO:0007669"/>
    <property type="project" value="TreeGrafter"/>
</dbReference>
<name>F8TTZ2_PBCV1</name>
<dbReference type="GO" id="GO:0006287">
    <property type="term" value="P:base-excision repair, gap-filling"/>
    <property type="evidence" value="ECO:0007669"/>
    <property type="project" value="TreeGrafter"/>
</dbReference>
<dbReference type="GeneID" id="10971206"/>
<evidence type="ECO:0000256" key="1">
    <source>
        <dbReference type="ARBA" id="ARBA00012417"/>
    </source>
</evidence>
<dbReference type="Pfam" id="PF00136">
    <property type="entry name" value="DNA_pol_B"/>
    <property type="match status" value="1"/>
</dbReference>